<proteinExistence type="predicted"/>
<sequence>MSNPLTNTPSPLATFDSQYVLELNTDQPATGLQRTELEAFVYQRFADTYGACVRQYMPQLLGIRHRGTLQAVVGLRPATTSALFLEQYLDMPACTQIRIRSGMPTQREHMVEVGNLAALAPGAARVLIIALTHYLAAQGYTWVVFTGTAMLLNSFQRLALSPIDLGEAKPERLGDRQAEWGSYYATRPRVMAGYIPEGLVQLEQRGVFRRLGYRPLYAHQREASHVSA</sequence>
<accession>A0ABQ1PAC7</accession>
<keyword evidence="2" id="KW-1185">Reference proteome</keyword>
<organism evidence="1 2">
    <name type="scientific">Halopseudomonas salina</name>
    <dbReference type="NCBI Taxonomy" id="1323744"/>
    <lineage>
        <taxon>Bacteria</taxon>
        <taxon>Pseudomonadati</taxon>
        <taxon>Pseudomonadota</taxon>
        <taxon>Gammaproteobacteria</taxon>
        <taxon>Pseudomonadales</taxon>
        <taxon>Pseudomonadaceae</taxon>
        <taxon>Halopseudomonas</taxon>
    </lineage>
</organism>
<comment type="caution">
    <text evidence="1">The sequence shown here is derived from an EMBL/GenBank/DDBJ whole genome shotgun (WGS) entry which is preliminary data.</text>
</comment>
<name>A0ABQ1PAC7_9GAMM</name>
<protein>
    <submittedName>
        <fullName evidence="1">Thermostable hemolysin</fullName>
    </submittedName>
</protein>
<dbReference type="Pfam" id="PF12261">
    <property type="entry name" value="T_hemolysin"/>
    <property type="match status" value="1"/>
</dbReference>
<dbReference type="InterPro" id="IPR022050">
    <property type="entry name" value="T_hemolysin"/>
</dbReference>
<dbReference type="SUPFAM" id="SSF55729">
    <property type="entry name" value="Acyl-CoA N-acyltransferases (Nat)"/>
    <property type="match status" value="1"/>
</dbReference>
<reference evidence="2" key="1">
    <citation type="journal article" date="2019" name="Int. J. Syst. Evol. Microbiol.">
        <title>The Global Catalogue of Microorganisms (GCM) 10K type strain sequencing project: providing services to taxonomists for standard genome sequencing and annotation.</title>
        <authorList>
            <consortium name="The Broad Institute Genomics Platform"/>
            <consortium name="The Broad Institute Genome Sequencing Center for Infectious Disease"/>
            <person name="Wu L."/>
            <person name="Ma J."/>
        </authorList>
    </citation>
    <scope>NUCLEOTIDE SEQUENCE [LARGE SCALE GENOMIC DNA]</scope>
    <source>
        <strain evidence="2">CGMCC 1.12482</strain>
    </source>
</reference>
<evidence type="ECO:0000313" key="1">
    <source>
        <dbReference type="EMBL" id="GGC93993.1"/>
    </source>
</evidence>
<dbReference type="RefSeq" id="WP_188434338.1">
    <property type="nucleotide sequence ID" value="NZ_BMFF01000002.1"/>
</dbReference>
<dbReference type="Proteomes" id="UP000638188">
    <property type="component" value="Unassembled WGS sequence"/>
</dbReference>
<dbReference type="EMBL" id="BMFF01000002">
    <property type="protein sequence ID" value="GGC93993.1"/>
    <property type="molecule type" value="Genomic_DNA"/>
</dbReference>
<evidence type="ECO:0000313" key="2">
    <source>
        <dbReference type="Proteomes" id="UP000638188"/>
    </source>
</evidence>
<gene>
    <name evidence="1" type="ORF">GCM10007418_11910</name>
</gene>
<dbReference type="InterPro" id="IPR016181">
    <property type="entry name" value="Acyl_CoA_acyltransferase"/>
</dbReference>